<dbReference type="InterPro" id="IPR021533">
    <property type="entry name" value="PepSY-like"/>
</dbReference>
<reference evidence="3 4" key="1">
    <citation type="submission" date="2023-12" db="EMBL/GenBank/DDBJ databases">
        <title>Novel species of the genus Arcicella isolated from rivers.</title>
        <authorList>
            <person name="Lu H."/>
        </authorList>
    </citation>
    <scope>NUCLEOTIDE SEQUENCE [LARGE SCALE GENOMIC DNA]</scope>
    <source>
        <strain evidence="3 4">LMG 21963</strain>
    </source>
</reference>
<feature type="signal peptide" evidence="1">
    <location>
        <begin position="1"/>
        <end position="17"/>
    </location>
</feature>
<feature type="domain" description="Putative beta-lactamase-inhibitor-like PepSY-like" evidence="2">
    <location>
        <begin position="58"/>
        <end position="116"/>
    </location>
</feature>
<evidence type="ECO:0000259" key="2">
    <source>
        <dbReference type="Pfam" id="PF11396"/>
    </source>
</evidence>
<dbReference type="Proteomes" id="UP001304671">
    <property type="component" value="Unassembled WGS sequence"/>
</dbReference>
<evidence type="ECO:0000313" key="3">
    <source>
        <dbReference type="EMBL" id="MEA5258449.1"/>
    </source>
</evidence>
<proteinExistence type="predicted"/>
<name>A0ABU5QNM4_9BACT</name>
<comment type="caution">
    <text evidence="3">The sequence shown here is derived from an EMBL/GenBank/DDBJ whole genome shotgun (WGS) entry which is preliminary data.</text>
</comment>
<evidence type="ECO:0000313" key="4">
    <source>
        <dbReference type="Proteomes" id="UP001304671"/>
    </source>
</evidence>
<organism evidence="3 4">
    <name type="scientific">Arcicella aquatica</name>
    <dbReference type="NCBI Taxonomy" id="217141"/>
    <lineage>
        <taxon>Bacteria</taxon>
        <taxon>Pseudomonadati</taxon>
        <taxon>Bacteroidota</taxon>
        <taxon>Cytophagia</taxon>
        <taxon>Cytophagales</taxon>
        <taxon>Flectobacillaceae</taxon>
        <taxon>Arcicella</taxon>
    </lineage>
</organism>
<dbReference type="Pfam" id="PF11396">
    <property type="entry name" value="PepSY_like"/>
    <property type="match status" value="2"/>
</dbReference>
<keyword evidence="4" id="KW-1185">Reference proteome</keyword>
<dbReference type="EMBL" id="JAYFUL010000017">
    <property type="protein sequence ID" value="MEA5258449.1"/>
    <property type="molecule type" value="Genomic_DNA"/>
</dbReference>
<dbReference type="RefSeq" id="WP_323249550.1">
    <property type="nucleotide sequence ID" value="NZ_JAYFUL010000017.1"/>
</dbReference>
<gene>
    <name evidence="3" type="ORF">VB264_11705</name>
</gene>
<dbReference type="SUPFAM" id="SSF160574">
    <property type="entry name" value="BT0923-like"/>
    <property type="match status" value="1"/>
</dbReference>
<evidence type="ECO:0000256" key="1">
    <source>
        <dbReference type="SAM" id="SignalP"/>
    </source>
</evidence>
<dbReference type="Gene3D" id="3.40.1420.30">
    <property type="match status" value="1"/>
</dbReference>
<feature type="chain" id="PRO_5047220141" description="Putative beta-lactamase-inhibitor-like PepSY-like domain-containing protein" evidence="1">
    <location>
        <begin position="18"/>
        <end position="202"/>
    </location>
</feature>
<protein>
    <recommendedName>
        <fullName evidence="2">Putative beta-lactamase-inhibitor-like PepSY-like domain-containing protein</fullName>
    </recommendedName>
</protein>
<dbReference type="PROSITE" id="PS51257">
    <property type="entry name" value="PROKAR_LIPOPROTEIN"/>
    <property type="match status" value="1"/>
</dbReference>
<sequence>MKKLMFLMTAFIGVMLASCSKQEDLTASDDNYSALEVSAARTAAVTDTVTKQKCKGNITSIDPAALPTTITTYISTNYAGASIKFAGKDAQGQYVVGVSLNNVETGLLFDANGVFVKTLQHYAKKAKLTEVDITTLPATLTSYITTNYASYTVKRAGKDADGNIYVAISDGTNRKVLLFDATGAFKQALETPLHKIVKLKKH</sequence>
<feature type="domain" description="Putative beta-lactamase-inhibitor-like PepSY-like" evidence="2">
    <location>
        <begin position="125"/>
        <end position="185"/>
    </location>
</feature>
<keyword evidence="1" id="KW-0732">Signal</keyword>
<accession>A0ABU5QNM4</accession>